<accession>A0A1I1TD65</accession>
<dbReference type="RefSeq" id="WP_093922083.1">
    <property type="nucleotide sequence ID" value="NZ_FOMW01000001.1"/>
</dbReference>
<evidence type="ECO:0000313" key="3">
    <source>
        <dbReference type="EMBL" id="SFD56529.1"/>
    </source>
</evidence>
<evidence type="ECO:0000313" key="4">
    <source>
        <dbReference type="Proteomes" id="UP000198977"/>
    </source>
</evidence>
<evidence type="ECO:0008006" key="5">
    <source>
        <dbReference type="Google" id="ProtNLM"/>
    </source>
</evidence>
<dbReference type="EMBL" id="FOMW01000001">
    <property type="protein sequence ID" value="SFD56529.1"/>
    <property type="molecule type" value="Genomic_DNA"/>
</dbReference>
<protein>
    <recommendedName>
        <fullName evidence="5">Aspartate carbamoyltransferase catalytic subunit</fullName>
    </recommendedName>
</protein>
<dbReference type="AlphaFoldDB" id="A0A1I1TD65"/>
<reference evidence="3 4" key="1">
    <citation type="submission" date="2016-10" db="EMBL/GenBank/DDBJ databases">
        <authorList>
            <person name="de Groot N.N."/>
        </authorList>
    </citation>
    <scope>NUCLEOTIDE SEQUENCE [LARGE SCALE GENOMIC DNA]</scope>
    <source>
        <strain evidence="3 4">DSM 11443</strain>
    </source>
</reference>
<name>A0A1I1TD65_9RHOB</name>
<feature type="region of interest" description="Disordered" evidence="1">
    <location>
        <begin position="135"/>
        <end position="155"/>
    </location>
</feature>
<keyword evidence="4" id="KW-1185">Reference proteome</keyword>
<keyword evidence="2" id="KW-0472">Membrane</keyword>
<keyword evidence="2" id="KW-1133">Transmembrane helix</keyword>
<sequence length="182" mass="19449">MAAIDIPANEQGKIRVFSLSLDENAARALSDSRKAGSEAEVAAMLGTDRIDPTFVDVIRTDDLDEIGLAGYLTEGNGAVPAQIERDRGKLSALGGWALIVYSSAFRGKARTLHPAKELTLIGTYDEERLERKISPIPSEAAKPYTGSPQMSPVTPPRGKPANTMVIVGLAVLLGLLLFWAFA</sequence>
<gene>
    <name evidence="3" type="ORF">SAMN04488523_101353</name>
</gene>
<keyword evidence="2" id="KW-0812">Transmembrane</keyword>
<feature type="transmembrane region" description="Helical" evidence="2">
    <location>
        <begin position="161"/>
        <end position="181"/>
    </location>
</feature>
<evidence type="ECO:0000256" key="2">
    <source>
        <dbReference type="SAM" id="Phobius"/>
    </source>
</evidence>
<proteinExistence type="predicted"/>
<dbReference type="STRING" id="74348.SAMN04488523_101353"/>
<organism evidence="3 4">
    <name type="scientific">Sulfitobacter brevis</name>
    <dbReference type="NCBI Taxonomy" id="74348"/>
    <lineage>
        <taxon>Bacteria</taxon>
        <taxon>Pseudomonadati</taxon>
        <taxon>Pseudomonadota</taxon>
        <taxon>Alphaproteobacteria</taxon>
        <taxon>Rhodobacterales</taxon>
        <taxon>Roseobacteraceae</taxon>
        <taxon>Sulfitobacter</taxon>
    </lineage>
</organism>
<dbReference type="Proteomes" id="UP000198977">
    <property type="component" value="Unassembled WGS sequence"/>
</dbReference>
<evidence type="ECO:0000256" key="1">
    <source>
        <dbReference type="SAM" id="MobiDB-lite"/>
    </source>
</evidence>
<dbReference type="OrthoDB" id="7875742at2"/>